<dbReference type="EMBL" id="BEXD01000581">
    <property type="protein sequence ID" value="GBB88648.1"/>
    <property type="molecule type" value="Genomic_DNA"/>
</dbReference>
<organism evidence="2 3">
    <name type="scientific">Rhizophagus clarus</name>
    <dbReference type="NCBI Taxonomy" id="94130"/>
    <lineage>
        <taxon>Eukaryota</taxon>
        <taxon>Fungi</taxon>
        <taxon>Fungi incertae sedis</taxon>
        <taxon>Mucoromycota</taxon>
        <taxon>Glomeromycotina</taxon>
        <taxon>Glomeromycetes</taxon>
        <taxon>Glomerales</taxon>
        <taxon>Glomeraceae</taxon>
        <taxon>Rhizophagus</taxon>
    </lineage>
</organism>
<dbReference type="InterPro" id="IPR038885">
    <property type="entry name" value="PLB1"/>
</dbReference>
<dbReference type="GO" id="GO:0006644">
    <property type="term" value="P:phospholipid metabolic process"/>
    <property type="evidence" value="ECO:0007669"/>
    <property type="project" value="TreeGrafter"/>
</dbReference>
<reference evidence="2 3" key="1">
    <citation type="submission" date="2017-11" db="EMBL/GenBank/DDBJ databases">
        <title>The genome of Rhizophagus clarus HR1 reveals common genetic basis of auxotrophy among arbuscular mycorrhizal fungi.</title>
        <authorList>
            <person name="Kobayashi Y."/>
        </authorList>
    </citation>
    <scope>NUCLEOTIDE SEQUENCE [LARGE SCALE GENOMIC DNA]</scope>
    <source>
        <strain evidence="2 3">HR1</strain>
    </source>
</reference>
<dbReference type="STRING" id="94130.A0A2Z6R7D6"/>
<protein>
    <recommendedName>
        <fullName evidence="4">SGNH hydrolase-type esterase domain-containing protein</fullName>
    </recommendedName>
</protein>
<dbReference type="InterPro" id="IPR001087">
    <property type="entry name" value="GDSL"/>
</dbReference>
<keyword evidence="3" id="KW-1185">Reference proteome</keyword>
<dbReference type="Gene3D" id="3.40.50.1110">
    <property type="entry name" value="SGNH hydrolase"/>
    <property type="match status" value="1"/>
</dbReference>
<accession>A0A2Z6R7D6</accession>
<sequence length="392" mass="44880">MTNIIFIFIFFTISLIQFSASFNPQVHFSINKNDIPNGKFVKDITQCPKLKPRQTPPKSVHDLRIDDIKVIMALGDSITAGFGAKGHHTNIPIDIHNLHENRGVSFSIGGDPDAVTIANFIKHYSPELIGSSTGDHLVELCYGLICPPYQYKPNKDRFNAAQSGMMISNLTAELNYLLDQLYKEPIEVVLKSYKYLTLFIGSNDICFRCSNNLSWLTSKQFEDYLMLTLETIRREIPNTVVNLLGVFNVSQVYNFHKEEYCKGWGLIAEYECSCAFAPGILGSRNRMKMDETAMEYNKAIRNVVNYYASRKSNSFAVMYQEFDIDLTTFPVEGLSNIDCFHPSTKSHDFIAKTFWNNLVLPMNERRGRIEWEDDVDIRCFEENDRINTNINS</sequence>
<evidence type="ECO:0008006" key="4">
    <source>
        <dbReference type="Google" id="ProtNLM"/>
    </source>
</evidence>
<evidence type="ECO:0000313" key="2">
    <source>
        <dbReference type="EMBL" id="GBB88648.1"/>
    </source>
</evidence>
<keyword evidence="1" id="KW-0732">Signal</keyword>
<dbReference type="Pfam" id="PF00657">
    <property type="entry name" value="Lipase_GDSL"/>
    <property type="match status" value="1"/>
</dbReference>
<dbReference type="PANTHER" id="PTHR21325:SF31">
    <property type="entry name" value="GH22081P-RELATED"/>
    <property type="match status" value="1"/>
</dbReference>
<evidence type="ECO:0000256" key="1">
    <source>
        <dbReference type="SAM" id="SignalP"/>
    </source>
</evidence>
<dbReference type="GO" id="GO:0004620">
    <property type="term" value="F:phospholipase activity"/>
    <property type="evidence" value="ECO:0007669"/>
    <property type="project" value="InterPro"/>
</dbReference>
<dbReference type="SUPFAM" id="SSF52266">
    <property type="entry name" value="SGNH hydrolase"/>
    <property type="match status" value="1"/>
</dbReference>
<gene>
    <name evidence="2" type="ORF">RclHR1_15200005</name>
</gene>
<feature type="chain" id="PRO_5016455611" description="SGNH hydrolase-type esterase domain-containing protein" evidence="1">
    <location>
        <begin position="22"/>
        <end position="392"/>
    </location>
</feature>
<comment type="caution">
    <text evidence="2">The sequence shown here is derived from an EMBL/GenBank/DDBJ whole genome shotgun (WGS) entry which is preliminary data.</text>
</comment>
<dbReference type="InterPro" id="IPR036514">
    <property type="entry name" value="SGNH_hydro_sf"/>
</dbReference>
<evidence type="ECO:0000313" key="3">
    <source>
        <dbReference type="Proteomes" id="UP000247702"/>
    </source>
</evidence>
<feature type="signal peptide" evidence="1">
    <location>
        <begin position="1"/>
        <end position="21"/>
    </location>
</feature>
<dbReference type="PANTHER" id="PTHR21325">
    <property type="entry name" value="PHOSPHOLIPASE B, PLB1"/>
    <property type="match status" value="1"/>
</dbReference>
<proteinExistence type="predicted"/>
<dbReference type="AlphaFoldDB" id="A0A2Z6R7D6"/>
<dbReference type="Proteomes" id="UP000247702">
    <property type="component" value="Unassembled WGS sequence"/>
</dbReference>
<name>A0A2Z6R7D6_9GLOM</name>